<proteinExistence type="predicted"/>
<feature type="non-terminal residue" evidence="1">
    <location>
        <position position="1"/>
    </location>
</feature>
<protein>
    <submittedName>
        <fullName evidence="1">4_t:CDS:1</fullName>
    </submittedName>
</protein>
<dbReference type="Proteomes" id="UP000789366">
    <property type="component" value="Unassembled WGS sequence"/>
</dbReference>
<dbReference type="EMBL" id="CAJVPW010055775">
    <property type="protein sequence ID" value="CAG8773891.1"/>
    <property type="molecule type" value="Genomic_DNA"/>
</dbReference>
<evidence type="ECO:0000313" key="2">
    <source>
        <dbReference type="Proteomes" id="UP000789366"/>
    </source>
</evidence>
<reference evidence="1" key="1">
    <citation type="submission" date="2021-06" db="EMBL/GenBank/DDBJ databases">
        <authorList>
            <person name="Kallberg Y."/>
            <person name="Tangrot J."/>
            <person name="Rosling A."/>
        </authorList>
    </citation>
    <scope>NUCLEOTIDE SEQUENCE</scope>
    <source>
        <strain evidence="1">28 12/20/2015</strain>
    </source>
</reference>
<keyword evidence="2" id="KW-1185">Reference proteome</keyword>
<organism evidence="1 2">
    <name type="scientific">Cetraspora pellucida</name>
    <dbReference type="NCBI Taxonomy" id="1433469"/>
    <lineage>
        <taxon>Eukaryota</taxon>
        <taxon>Fungi</taxon>
        <taxon>Fungi incertae sedis</taxon>
        <taxon>Mucoromycota</taxon>
        <taxon>Glomeromycotina</taxon>
        <taxon>Glomeromycetes</taxon>
        <taxon>Diversisporales</taxon>
        <taxon>Gigasporaceae</taxon>
        <taxon>Cetraspora</taxon>
    </lineage>
</organism>
<evidence type="ECO:0000313" key="1">
    <source>
        <dbReference type="EMBL" id="CAG8773891.1"/>
    </source>
</evidence>
<comment type="caution">
    <text evidence="1">The sequence shown here is derived from an EMBL/GenBank/DDBJ whole genome shotgun (WGS) entry which is preliminary data.</text>
</comment>
<name>A0ACA9R2I1_9GLOM</name>
<sequence>KNQKLVNFFNASHIWHWELQNWQKKKDIKHFLSTFCETRWYSLAKVCISVSTYEKGFQHCLLLSETDHPKYSEIENATIKSFIQDRYYFADNDALTKVIKPVVDAIGRLESSDSTLADIFKELIYIYQQISLLNIPISDLKNHALTVIDKCTKEFDSDIYFITFFLSPAYKQLAISGKMNEDKIICACLKLARVWDFKKKKDAILPTRELISYKNNDPPFNIPTLKPPRLFWSDFTGNAPLLHHFALKVFSIVPHGAACK</sequence>
<accession>A0ACA9R2I1</accession>
<gene>
    <name evidence="1" type="ORF">SPELUC_LOCUS15952</name>
</gene>